<feature type="domain" description="C2H2-type" evidence="8">
    <location>
        <begin position="270"/>
        <end position="297"/>
    </location>
</feature>
<evidence type="ECO:0000256" key="6">
    <source>
        <dbReference type="ARBA" id="ARBA00023242"/>
    </source>
</evidence>
<feature type="domain" description="C2H2-type" evidence="8">
    <location>
        <begin position="298"/>
        <end position="325"/>
    </location>
</feature>
<keyword evidence="2" id="KW-0479">Metal-binding</keyword>
<dbReference type="SUPFAM" id="SSF57667">
    <property type="entry name" value="beta-beta-alpha zinc fingers"/>
    <property type="match status" value="4"/>
</dbReference>
<feature type="domain" description="C2H2-type" evidence="8">
    <location>
        <begin position="213"/>
        <end position="241"/>
    </location>
</feature>
<keyword evidence="4 7" id="KW-0863">Zinc-finger</keyword>
<dbReference type="GO" id="GO:0005634">
    <property type="term" value="C:nucleus"/>
    <property type="evidence" value="ECO:0007669"/>
    <property type="project" value="UniProtKB-SubCell"/>
</dbReference>
<evidence type="ECO:0000313" key="9">
    <source>
        <dbReference type="EMBL" id="CAB3223640.1"/>
    </source>
</evidence>
<feature type="domain" description="C2H2-type" evidence="8">
    <location>
        <begin position="62"/>
        <end position="89"/>
    </location>
</feature>
<evidence type="ECO:0000259" key="8">
    <source>
        <dbReference type="PROSITE" id="PS50157"/>
    </source>
</evidence>
<evidence type="ECO:0000256" key="2">
    <source>
        <dbReference type="ARBA" id="ARBA00022723"/>
    </source>
</evidence>
<dbReference type="Proteomes" id="UP000494256">
    <property type="component" value="Unassembled WGS sequence"/>
</dbReference>
<dbReference type="AlphaFoldDB" id="A0A8S0YVV4"/>
<dbReference type="FunFam" id="3.30.160.60:FF:000110">
    <property type="entry name" value="Zinc finger protein-like"/>
    <property type="match status" value="1"/>
</dbReference>
<dbReference type="FunFam" id="3.30.160.60:FF:002343">
    <property type="entry name" value="Zinc finger protein 33A"/>
    <property type="match status" value="1"/>
</dbReference>
<evidence type="ECO:0000256" key="7">
    <source>
        <dbReference type="PROSITE-ProRule" id="PRU00042"/>
    </source>
</evidence>
<keyword evidence="5" id="KW-0862">Zinc</keyword>
<feature type="domain" description="C2H2-type" evidence="8">
    <location>
        <begin position="242"/>
        <end position="269"/>
    </location>
</feature>
<comment type="caution">
    <text evidence="9">The sequence shown here is derived from an EMBL/GenBank/DDBJ whole genome shotgun (WGS) entry which is preliminary data.</text>
</comment>
<feature type="domain" description="C2H2-type" evidence="8">
    <location>
        <begin position="107"/>
        <end position="129"/>
    </location>
</feature>
<evidence type="ECO:0000256" key="1">
    <source>
        <dbReference type="ARBA" id="ARBA00004123"/>
    </source>
</evidence>
<reference evidence="9 10" key="1">
    <citation type="submission" date="2020-04" db="EMBL/GenBank/DDBJ databases">
        <authorList>
            <person name="Wallbank WR R."/>
            <person name="Pardo Diaz C."/>
            <person name="Kozak K."/>
            <person name="Martin S."/>
            <person name="Jiggins C."/>
            <person name="Moest M."/>
            <person name="Warren A I."/>
            <person name="Byers J.R.P. K."/>
            <person name="Montejo-Kovacevich G."/>
            <person name="Yen C E."/>
        </authorList>
    </citation>
    <scope>NUCLEOTIDE SEQUENCE [LARGE SCALE GENOMIC DNA]</scope>
</reference>
<dbReference type="OrthoDB" id="10374976at2759"/>
<dbReference type="FunFam" id="3.30.160.60:FF:000688">
    <property type="entry name" value="zinc finger protein 197 isoform X1"/>
    <property type="match status" value="1"/>
</dbReference>
<evidence type="ECO:0000256" key="3">
    <source>
        <dbReference type="ARBA" id="ARBA00022737"/>
    </source>
</evidence>
<dbReference type="InterPro" id="IPR013087">
    <property type="entry name" value="Znf_C2H2_type"/>
</dbReference>
<dbReference type="SMART" id="SM00355">
    <property type="entry name" value="ZnF_C2H2"/>
    <property type="match status" value="10"/>
</dbReference>
<feature type="domain" description="C2H2-type" evidence="8">
    <location>
        <begin position="326"/>
        <end position="353"/>
    </location>
</feature>
<evidence type="ECO:0000313" key="10">
    <source>
        <dbReference type="Proteomes" id="UP000494256"/>
    </source>
</evidence>
<sequence length="393" mass="45639">MMIGQELQVIVEKLDFHICPVKSCTKAFLDVNCLTDHAKHHEKMFHDHMASSFVEIERVKIFQCDNCRQCFLSKNKFFLHKLIHINKSHLNTNRNEKIGVNGKVKPYKCSECEYEFVAKSTLEAHSICHQPFPHICHCGVGYYQLEDLKSHKKLVHPVQKTENTKPINNGIKNLSHTNSNKKTHGPILKAELKFRQTLPPLDVDFKRINNGKYQCGDCMKSFCSKISAQKHYRALHRGERPYICHVCGKGFSQSSGRSKHLLIHAGSRDYKCQYCPKPFRTFHSRQLHERTHTGVKPYQCTYCEKAFSDPSAFQRHTRIHTGDKKYVCPHCPKAFTDNSALYVHRKRHGLERNHACKKCGQKFYTKADARKHYEVTLHKFNQSSPIQYRLLSG</sequence>
<keyword evidence="3" id="KW-0677">Repeat</keyword>
<evidence type="ECO:0000256" key="4">
    <source>
        <dbReference type="ARBA" id="ARBA00022771"/>
    </source>
</evidence>
<feature type="domain" description="C2H2-type" evidence="8">
    <location>
        <begin position="354"/>
        <end position="383"/>
    </location>
</feature>
<protein>
    <recommendedName>
        <fullName evidence="8">C2H2-type domain-containing protein</fullName>
    </recommendedName>
</protein>
<dbReference type="GO" id="GO:0030674">
    <property type="term" value="F:protein-macromolecule adaptor activity"/>
    <property type="evidence" value="ECO:0007669"/>
    <property type="project" value="UniProtKB-ARBA"/>
</dbReference>
<dbReference type="Gene3D" id="3.30.160.60">
    <property type="entry name" value="Classic Zinc Finger"/>
    <property type="match status" value="6"/>
</dbReference>
<dbReference type="FunFam" id="3.30.160.60:FF:000446">
    <property type="entry name" value="Zinc finger protein"/>
    <property type="match status" value="1"/>
</dbReference>
<dbReference type="PROSITE" id="PS00028">
    <property type="entry name" value="ZINC_FINGER_C2H2_1"/>
    <property type="match status" value="9"/>
</dbReference>
<proteinExistence type="predicted"/>
<gene>
    <name evidence="9" type="ORF">APLA_LOCUS1506</name>
</gene>
<dbReference type="Pfam" id="PF00096">
    <property type="entry name" value="zf-C2H2"/>
    <property type="match status" value="4"/>
</dbReference>
<dbReference type="GO" id="GO:0006355">
    <property type="term" value="P:regulation of DNA-templated transcription"/>
    <property type="evidence" value="ECO:0007669"/>
    <property type="project" value="UniProtKB-ARBA"/>
</dbReference>
<organism evidence="9 10">
    <name type="scientific">Arctia plantaginis</name>
    <name type="common">Wood tiger moth</name>
    <name type="synonym">Phalaena plantaginis</name>
    <dbReference type="NCBI Taxonomy" id="874455"/>
    <lineage>
        <taxon>Eukaryota</taxon>
        <taxon>Metazoa</taxon>
        <taxon>Ecdysozoa</taxon>
        <taxon>Arthropoda</taxon>
        <taxon>Hexapoda</taxon>
        <taxon>Insecta</taxon>
        <taxon>Pterygota</taxon>
        <taxon>Neoptera</taxon>
        <taxon>Endopterygota</taxon>
        <taxon>Lepidoptera</taxon>
        <taxon>Glossata</taxon>
        <taxon>Ditrysia</taxon>
        <taxon>Noctuoidea</taxon>
        <taxon>Erebidae</taxon>
        <taxon>Arctiinae</taxon>
        <taxon>Arctia</taxon>
    </lineage>
</organism>
<dbReference type="PROSITE" id="PS50157">
    <property type="entry name" value="ZINC_FINGER_C2H2_2"/>
    <property type="match status" value="8"/>
</dbReference>
<evidence type="ECO:0000256" key="5">
    <source>
        <dbReference type="ARBA" id="ARBA00022833"/>
    </source>
</evidence>
<dbReference type="PANTHER" id="PTHR24376">
    <property type="entry name" value="ZINC FINGER PROTEIN"/>
    <property type="match status" value="1"/>
</dbReference>
<name>A0A8S0YVV4_ARCPL</name>
<comment type="subcellular location">
    <subcellularLocation>
        <location evidence="1">Nucleus</location>
    </subcellularLocation>
</comment>
<dbReference type="EMBL" id="CADEBD010000171">
    <property type="protein sequence ID" value="CAB3223640.1"/>
    <property type="molecule type" value="Genomic_DNA"/>
</dbReference>
<dbReference type="InterPro" id="IPR036236">
    <property type="entry name" value="Znf_C2H2_sf"/>
</dbReference>
<accession>A0A8S0YVV4</accession>
<keyword evidence="6" id="KW-0539">Nucleus</keyword>
<dbReference type="GO" id="GO:0008270">
    <property type="term" value="F:zinc ion binding"/>
    <property type="evidence" value="ECO:0007669"/>
    <property type="project" value="UniProtKB-KW"/>
</dbReference>
<dbReference type="PANTHER" id="PTHR24376:SF235">
    <property type="entry name" value="C2H2-TYPE DOMAIN-CONTAINING PROTEIN"/>
    <property type="match status" value="1"/>
</dbReference>